<dbReference type="PANTHER" id="PTHR15715:SF37">
    <property type="entry name" value="LD47843P"/>
    <property type="match status" value="1"/>
</dbReference>
<evidence type="ECO:0000259" key="3">
    <source>
        <dbReference type="PROSITE" id="PS50006"/>
    </source>
</evidence>
<gene>
    <name evidence="4" type="ORF">MAM1_0189c07610</name>
</gene>
<protein>
    <recommendedName>
        <fullName evidence="3">FHA domain-containing protein</fullName>
    </recommendedName>
</protein>
<dbReference type="STRING" id="91626.A0A0C9N0I8"/>
<dbReference type="InterPro" id="IPR051176">
    <property type="entry name" value="Cent_Immune-Sig_Mod"/>
</dbReference>
<dbReference type="InterPro" id="IPR008984">
    <property type="entry name" value="SMAD_FHA_dom_sf"/>
</dbReference>
<dbReference type="PROSITE" id="PS50006">
    <property type="entry name" value="FHA_DOMAIN"/>
    <property type="match status" value="1"/>
</dbReference>
<feature type="transmembrane region" description="Helical" evidence="2">
    <location>
        <begin position="379"/>
        <end position="398"/>
    </location>
</feature>
<evidence type="ECO:0000256" key="2">
    <source>
        <dbReference type="SAM" id="Phobius"/>
    </source>
</evidence>
<feature type="coiled-coil region" evidence="1">
    <location>
        <begin position="234"/>
        <end position="356"/>
    </location>
</feature>
<keyword evidence="2" id="KW-0812">Transmembrane</keyword>
<sequence>MAESSAVMPVHDETVKLSKPKGSIFTVILKPHNTAFQTRTLELKDKVKIRIGRQTSSKTAPTASNGYFDSKVLSRQHAEIWCDRTKVYVKDVKSSNGTFVNEERLSNEGEESEPRELHDKDEIEFGIDILNDHGASKYTHILEVPLSQVDDGIIKELSNNHHVQVYPDPHLLVRKSSSSSISTLSSIGSDMTNGSSSTIAAMASGGIASTGGIGTGGTGAGGTSAAAAASGKRSKKLESVLAKLQSEIEKSRHVENELKTIKDTVTDLDKVFSEDRLRKSDELQAQLNQAEATIKSYDEKWKYQNQAIQTAKNELHRFEKELSSSRSERDGIKQQLLTERQKVKDLEHRLEELSKQKAKKPTSATTSFSFLDAIQIKSIQILFAVLIGVISTLIYVLCN</sequence>
<accession>A0A0C9N0I8</accession>
<dbReference type="AlphaFoldDB" id="A0A0C9N0I8"/>
<evidence type="ECO:0000313" key="4">
    <source>
        <dbReference type="EMBL" id="GAN08103.1"/>
    </source>
</evidence>
<dbReference type="Gene3D" id="2.60.200.20">
    <property type="match status" value="1"/>
</dbReference>
<name>A0A0C9N0I8_9FUNG</name>
<keyword evidence="1" id="KW-0175">Coiled coil</keyword>
<organism evidence="4">
    <name type="scientific">Mucor ambiguus</name>
    <dbReference type="NCBI Taxonomy" id="91626"/>
    <lineage>
        <taxon>Eukaryota</taxon>
        <taxon>Fungi</taxon>
        <taxon>Fungi incertae sedis</taxon>
        <taxon>Mucoromycota</taxon>
        <taxon>Mucoromycotina</taxon>
        <taxon>Mucoromycetes</taxon>
        <taxon>Mucorales</taxon>
        <taxon>Mucorineae</taxon>
        <taxon>Mucoraceae</taxon>
        <taxon>Mucor</taxon>
    </lineage>
</organism>
<dbReference type="Proteomes" id="UP000053815">
    <property type="component" value="Unassembled WGS sequence"/>
</dbReference>
<dbReference type="PANTHER" id="PTHR15715">
    <property type="entry name" value="CENTROSOMAL PROTEIN OF 170 KDA"/>
    <property type="match status" value="1"/>
</dbReference>
<dbReference type="InterPro" id="IPR000253">
    <property type="entry name" value="FHA_dom"/>
</dbReference>
<keyword evidence="5" id="KW-1185">Reference proteome</keyword>
<dbReference type="Pfam" id="PF00498">
    <property type="entry name" value="FHA"/>
    <property type="match status" value="1"/>
</dbReference>
<reference evidence="4" key="1">
    <citation type="submission" date="2014-09" db="EMBL/GenBank/DDBJ databases">
        <title>Draft genome sequence of an oleaginous Mucoromycotina fungus Mucor ambiguus NBRC6742.</title>
        <authorList>
            <person name="Takeda I."/>
            <person name="Yamane N."/>
            <person name="Morita T."/>
            <person name="Tamano K."/>
            <person name="Machida M."/>
            <person name="Baker S."/>
            <person name="Koike H."/>
        </authorList>
    </citation>
    <scope>NUCLEOTIDE SEQUENCE</scope>
    <source>
        <strain evidence="4">NBRC 6742</strain>
    </source>
</reference>
<dbReference type="EMBL" id="DF836478">
    <property type="protein sequence ID" value="GAN08103.1"/>
    <property type="molecule type" value="Genomic_DNA"/>
</dbReference>
<dbReference type="SMART" id="SM00240">
    <property type="entry name" value="FHA"/>
    <property type="match status" value="1"/>
</dbReference>
<keyword evidence="2" id="KW-0472">Membrane</keyword>
<keyword evidence="2" id="KW-1133">Transmembrane helix</keyword>
<proteinExistence type="predicted"/>
<feature type="domain" description="FHA" evidence="3">
    <location>
        <begin position="49"/>
        <end position="105"/>
    </location>
</feature>
<evidence type="ECO:0000256" key="1">
    <source>
        <dbReference type="SAM" id="Coils"/>
    </source>
</evidence>
<dbReference type="OrthoDB" id="687730at2759"/>
<dbReference type="SUPFAM" id="SSF49879">
    <property type="entry name" value="SMAD/FHA domain"/>
    <property type="match status" value="1"/>
</dbReference>
<evidence type="ECO:0000313" key="5">
    <source>
        <dbReference type="Proteomes" id="UP000053815"/>
    </source>
</evidence>